<evidence type="ECO:0000256" key="1">
    <source>
        <dbReference type="ARBA" id="ARBA00022729"/>
    </source>
</evidence>
<dbReference type="InterPro" id="IPR009048">
    <property type="entry name" value="A-macroglobulin_rcpt-bd"/>
</dbReference>
<keyword evidence="2" id="KW-0882">Thioester bond</keyword>
<gene>
    <name evidence="4" type="ORF">DPMN_081873</name>
</gene>
<dbReference type="AlphaFoldDB" id="A0A9D4BI78"/>
<reference evidence="4" key="2">
    <citation type="submission" date="2020-11" db="EMBL/GenBank/DDBJ databases">
        <authorList>
            <person name="McCartney M.A."/>
            <person name="Auch B."/>
            <person name="Kono T."/>
            <person name="Mallez S."/>
            <person name="Becker A."/>
            <person name="Gohl D.M."/>
            <person name="Silverstein K.A.T."/>
            <person name="Koren S."/>
            <person name="Bechman K.B."/>
            <person name="Herman A."/>
            <person name="Abrahante J.E."/>
            <person name="Garbe J."/>
        </authorList>
    </citation>
    <scope>NUCLEOTIDE SEQUENCE</scope>
    <source>
        <strain evidence="4">Duluth1</strain>
        <tissue evidence="4">Whole animal</tissue>
    </source>
</reference>
<keyword evidence="5" id="KW-1185">Reference proteome</keyword>
<name>A0A9D4BI78_DREPO</name>
<evidence type="ECO:0000313" key="5">
    <source>
        <dbReference type="Proteomes" id="UP000828390"/>
    </source>
</evidence>
<reference evidence="4" key="1">
    <citation type="journal article" date="2019" name="bioRxiv">
        <title>The Genome of the Zebra Mussel, Dreissena polymorpha: A Resource for Invasive Species Research.</title>
        <authorList>
            <person name="McCartney M.A."/>
            <person name="Auch B."/>
            <person name="Kono T."/>
            <person name="Mallez S."/>
            <person name="Zhang Y."/>
            <person name="Obille A."/>
            <person name="Becker A."/>
            <person name="Abrahante J.E."/>
            <person name="Garbe J."/>
            <person name="Badalamenti J.P."/>
            <person name="Herman A."/>
            <person name="Mangelson H."/>
            <person name="Liachko I."/>
            <person name="Sullivan S."/>
            <person name="Sone E.D."/>
            <person name="Koren S."/>
            <person name="Silverstein K.A.T."/>
            <person name="Beckman K.B."/>
            <person name="Gohl D.M."/>
        </authorList>
    </citation>
    <scope>NUCLEOTIDE SEQUENCE</scope>
    <source>
        <strain evidence="4">Duluth1</strain>
        <tissue evidence="4">Whole animal</tissue>
    </source>
</reference>
<protein>
    <recommendedName>
        <fullName evidence="3">Alpha-macroglobulin receptor-binding domain-containing protein</fullName>
    </recommendedName>
</protein>
<dbReference type="SUPFAM" id="SSF48239">
    <property type="entry name" value="Terpenoid cyclases/Protein prenyltransferases"/>
    <property type="match status" value="1"/>
</dbReference>
<organism evidence="4 5">
    <name type="scientific">Dreissena polymorpha</name>
    <name type="common">Zebra mussel</name>
    <name type="synonym">Mytilus polymorpha</name>
    <dbReference type="NCBI Taxonomy" id="45954"/>
    <lineage>
        <taxon>Eukaryota</taxon>
        <taxon>Metazoa</taxon>
        <taxon>Spiralia</taxon>
        <taxon>Lophotrochozoa</taxon>
        <taxon>Mollusca</taxon>
        <taxon>Bivalvia</taxon>
        <taxon>Autobranchia</taxon>
        <taxon>Heteroconchia</taxon>
        <taxon>Euheterodonta</taxon>
        <taxon>Imparidentia</taxon>
        <taxon>Neoheterodontei</taxon>
        <taxon>Myida</taxon>
        <taxon>Dreissenoidea</taxon>
        <taxon>Dreissenidae</taxon>
        <taxon>Dreissena</taxon>
    </lineage>
</organism>
<dbReference type="SMART" id="SM01361">
    <property type="entry name" value="A2M_recep"/>
    <property type="match status" value="1"/>
</dbReference>
<dbReference type="InterPro" id="IPR011626">
    <property type="entry name" value="Alpha-macroglobulin_TED"/>
</dbReference>
<dbReference type="Pfam" id="PF07678">
    <property type="entry name" value="TED_complement"/>
    <property type="match status" value="1"/>
</dbReference>
<dbReference type="SUPFAM" id="SSF49410">
    <property type="entry name" value="Alpha-macroglobulin receptor domain"/>
    <property type="match status" value="1"/>
</dbReference>
<dbReference type="GO" id="GO:0005615">
    <property type="term" value="C:extracellular space"/>
    <property type="evidence" value="ECO:0007669"/>
    <property type="project" value="InterPro"/>
</dbReference>
<evidence type="ECO:0000259" key="3">
    <source>
        <dbReference type="SMART" id="SM01361"/>
    </source>
</evidence>
<dbReference type="PANTHER" id="PTHR11412:SF136">
    <property type="entry name" value="CD109 ANTIGEN"/>
    <property type="match status" value="1"/>
</dbReference>
<proteinExistence type="predicted"/>
<evidence type="ECO:0000313" key="4">
    <source>
        <dbReference type="EMBL" id="KAH3694433.1"/>
    </source>
</evidence>
<dbReference type="EMBL" id="JAIWYP010000016">
    <property type="protein sequence ID" value="KAH3694433.1"/>
    <property type="molecule type" value="Genomic_DNA"/>
</dbReference>
<dbReference type="Pfam" id="PF07677">
    <property type="entry name" value="A2M_recep"/>
    <property type="match status" value="1"/>
</dbReference>
<sequence>MNTSALKSMAYLETQLSTIHDAYTLAITCYGLVLTRSSQSSMCFTKLQAASSIDGELTYWTSGGRVKRSGVLHTRAPAQDIESTAYALLTYIEMNKMAEAFSIVKWLVSQRNPSGGFQSTQDTVVSLQALARFSELSTIGPHQTPNYNVHFVGIGNGFNHQYDVTLGNYDVTHTVPIPDSLDSLSISATGHGVAVVDVIMSYYVQGSTSSNFIEVTAPVSSESINSVTIDPCVRWIGPTASGMILVEIEMITGFRHNVDVLGSQPKIKRYEANGKSLALYFDALDTGNQHCVKVTMERSDPVVKSQACHVVAYDYYEPTHQAVTVYESGILKRSTVCDICPLCTWCHGAHQSVVTSLDDMSMRLIAFF</sequence>
<dbReference type="Gene3D" id="1.50.10.20">
    <property type="match status" value="1"/>
</dbReference>
<dbReference type="InterPro" id="IPR008930">
    <property type="entry name" value="Terpenoid_cyclase/PrenylTrfase"/>
</dbReference>
<dbReference type="InterPro" id="IPR050473">
    <property type="entry name" value="A2M/Complement_sys"/>
</dbReference>
<feature type="domain" description="Alpha-macroglobulin receptor-binding" evidence="3">
    <location>
        <begin position="241"/>
        <end position="326"/>
    </location>
</feature>
<dbReference type="PANTHER" id="PTHR11412">
    <property type="entry name" value="MACROGLOBULIN / COMPLEMENT"/>
    <property type="match status" value="1"/>
</dbReference>
<dbReference type="Gene3D" id="2.60.40.690">
    <property type="entry name" value="Alpha-macroglobulin, receptor-binding domain"/>
    <property type="match status" value="1"/>
</dbReference>
<keyword evidence="1" id="KW-0732">Signal</keyword>
<dbReference type="Proteomes" id="UP000828390">
    <property type="component" value="Unassembled WGS sequence"/>
</dbReference>
<evidence type="ECO:0000256" key="2">
    <source>
        <dbReference type="ARBA" id="ARBA00022966"/>
    </source>
</evidence>
<comment type="caution">
    <text evidence="4">The sequence shown here is derived from an EMBL/GenBank/DDBJ whole genome shotgun (WGS) entry which is preliminary data.</text>
</comment>
<dbReference type="InterPro" id="IPR036595">
    <property type="entry name" value="A-macroglobulin_rcpt-bd_sf"/>
</dbReference>
<accession>A0A9D4BI78</accession>